<organism evidence="1 2">
    <name type="scientific">Melastoma candidum</name>
    <dbReference type="NCBI Taxonomy" id="119954"/>
    <lineage>
        <taxon>Eukaryota</taxon>
        <taxon>Viridiplantae</taxon>
        <taxon>Streptophyta</taxon>
        <taxon>Embryophyta</taxon>
        <taxon>Tracheophyta</taxon>
        <taxon>Spermatophyta</taxon>
        <taxon>Magnoliopsida</taxon>
        <taxon>eudicotyledons</taxon>
        <taxon>Gunneridae</taxon>
        <taxon>Pentapetalae</taxon>
        <taxon>rosids</taxon>
        <taxon>malvids</taxon>
        <taxon>Myrtales</taxon>
        <taxon>Melastomataceae</taxon>
        <taxon>Melastomatoideae</taxon>
        <taxon>Melastomateae</taxon>
        <taxon>Melastoma</taxon>
    </lineage>
</organism>
<dbReference type="Proteomes" id="UP001057402">
    <property type="component" value="Chromosome 4"/>
</dbReference>
<evidence type="ECO:0000313" key="2">
    <source>
        <dbReference type="Proteomes" id="UP001057402"/>
    </source>
</evidence>
<reference evidence="2" key="1">
    <citation type="journal article" date="2023" name="Front. Plant Sci.">
        <title>Chromosomal-level genome assembly of Melastoma candidum provides insights into trichome evolution.</title>
        <authorList>
            <person name="Zhong Y."/>
            <person name="Wu W."/>
            <person name="Sun C."/>
            <person name="Zou P."/>
            <person name="Liu Y."/>
            <person name="Dai S."/>
            <person name="Zhou R."/>
        </authorList>
    </citation>
    <scope>NUCLEOTIDE SEQUENCE [LARGE SCALE GENOMIC DNA]</scope>
</reference>
<accession>A0ACB9R1W7</accession>
<protein>
    <submittedName>
        <fullName evidence="1">Uncharacterized protein</fullName>
    </submittedName>
</protein>
<dbReference type="EMBL" id="CM042883">
    <property type="protein sequence ID" value="KAI4372710.1"/>
    <property type="molecule type" value="Genomic_DNA"/>
</dbReference>
<keyword evidence="2" id="KW-1185">Reference proteome</keyword>
<name>A0ACB9R1W7_9MYRT</name>
<sequence length="113" mass="12306">MRPIKNVLWHKVVLVCRPVTPSSAEDPQILQKRQSKLRMEGGIRALLGSVRCGPNVLSQVAWGIANFAKCESRLATQGIVHNANDEAAPIRCHIVLALCDLVQHGKDGFLSSA</sequence>
<proteinExistence type="predicted"/>
<evidence type="ECO:0000313" key="1">
    <source>
        <dbReference type="EMBL" id="KAI4372710.1"/>
    </source>
</evidence>
<comment type="caution">
    <text evidence="1">The sequence shown here is derived from an EMBL/GenBank/DDBJ whole genome shotgun (WGS) entry which is preliminary data.</text>
</comment>
<gene>
    <name evidence="1" type="ORF">MLD38_010909</name>
</gene>